<evidence type="ECO:0000313" key="2">
    <source>
        <dbReference type="EMBL" id="SDL64848.1"/>
    </source>
</evidence>
<dbReference type="Proteomes" id="UP000199682">
    <property type="component" value="Unassembled WGS sequence"/>
</dbReference>
<dbReference type="InterPro" id="IPR007138">
    <property type="entry name" value="ABM_dom"/>
</dbReference>
<organism evidence="2 3">
    <name type="scientific">Lentzea albidocapillata subsp. violacea</name>
    <dbReference type="NCBI Taxonomy" id="128104"/>
    <lineage>
        <taxon>Bacteria</taxon>
        <taxon>Bacillati</taxon>
        <taxon>Actinomycetota</taxon>
        <taxon>Actinomycetes</taxon>
        <taxon>Pseudonocardiales</taxon>
        <taxon>Pseudonocardiaceae</taxon>
        <taxon>Lentzea</taxon>
    </lineage>
</organism>
<proteinExistence type="predicted"/>
<dbReference type="RefSeq" id="WP_090009130.1">
    <property type="nucleotide sequence ID" value="NZ_FNET01000012.1"/>
</dbReference>
<dbReference type="Gene3D" id="3.30.70.100">
    <property type="match status" value="1"/>
</dbReference>
<dbReference type="SUPFAM" id="SSF54909">
    <property type="entry name" value="Dimeric alpha+beta barrel"/>
    <property type="match status" value="1"/>
</dbReference>
<name>A0A1G9LSC7_9PSEU</name>
<reference evidence="3" key="1">
    <citation type="submission" date="2016-10" db="EMBL/GenBank/DDBJ databases">
        <authorList>
            <person name="Varghese N."/>
            <person name="Submissions S."/>
        </authorList>
    </citation>
    <scope>NUCLEOTIDE SEQUENCE [LARGE SCALE GENOMIC DNA]</scope>
    <source>
        <strain evidence="3">DSM 44796</strain>
    </source>
</reference>
<keyword evidence="2" id="KW-0503">Monooxygenase</keyword>
<dbReference type="EMBL" id="FNET01000012">
    <property type="protein sequence ID" value="SDL64848.1"/>
    <property type="molecule type" value="Genomic_DNA"/>
</dbReference>
<dbReference type="GO" id="GO:0004497">
    <property type="term" value="F:monooxygenase activity"/>
    <property type="evidence" value="ECO:0007669"/>
    <property type="project" value="UniProtKB-KW"/>
</dbReference>
<evidence type="ECO:0000313" key="3">
    <source>
        <dbReference type="Proteomes" id="UP000199682"/>
    </source>
</evidence>
<gene>
    <name evidence="2" type="ORF">SAMN04488074_112168</name>
</gene>
<feature type="domain" description="ABM" evidence="1">
    <location>
        <begin position="29"/>
        <end position="74"/>
    </location>
</feature>
<keyword evidence="2" id="KW-0560">Oxidoreductase</keyword>
<evidence type="ECO:0000259" key="1">
    <source>
        <dbReference type="Pfam" id="PF03992"/>
    </source>
</evidence>
<accession>A0A1G9LSC7</accession>
<dbReference type="Pfam" id="PF03992">
    <property type="entry name" value="ABM"/>
    <property type="match status" value="1"/>
</dbReference>
<sequence>MNGEIEVVLHHLCDDENAIGVAYVESSRRMAGTPGLLGNHLMRLLGDERGFAVVSRWADWESFSRWEGSTGHKDQTAPLRPYRDLSRARPFEIYRVVAAHAEVGRG</sequence>
<dbReference type="InterPro" id="IPR011008">
    <property type="entry name" value="Dimeric_a/b-barrel"/>
</dbReference>
<dbReference type="AlphaFoldDB" id="A0A1G9LSC7"/>
<protein>
    <submittedName>
        <fullName evidence="2">Antibiotic biosynthesis monooxygenase</fullName>
    </submittedName>
</protein>